<name>A0A7M1SPL0_9MICO</name>
<protein>
    <submittedName>
        <fullName evidence="2">Helix-turn-helix transcriptional regulator</fullName>
    </submittedName>
</protein>
<dbReference type="InterPro" id="IPR010982">
    <property type="entry name" value="Lambda_DNA-bd_dom_sf"/>
</dbReference>
<dbReference type="InterPro" id="IPR001387">
    <property type="entry name" value="Cro/C1-type_HTH"/>
</dbReference>
<dbReference type="AlphaFoldDB" id="A0A7M1SPL0"/>
<accession>A0A7M1SPL0</accession>
<dbReference type="GO" id="GO:0003677">
    <property type="term" value="F:DNA binding"/>
    <property type="evidence" value="ECO:0007669"/>
    <property type="project" value="InterPro"/>
</dbReference>
<dbReference type="KEGG" id="halt:IM660_10310"/>
<dbReference type="Proteomes" id="UP000593758">
    <property type="component" value="Chromosome"/>
</dbReference>
<evidence type="ECO:0000313" key="2">
    <source>
        <dbReference type="EMBL" id="QOR69127.1"/>
    </source>
</evidence>
<reference evidence="2 3" key="1">
    <citation type="submission" date="2020-10" db="EMBL/GenBank/DDBJ databases">
        <title>Haloactinobacterium sp. RN3S43, a bacterium isolated from saline soil.</title>
        <authorList>
            <person name="Sun J.-Q."/>
        </authorList>
    </citation>
    <scope>NUCLEOTIDE SEQUENCE [LARGE SCALE GENOMIC DNA]</scope>
    <source>
        <strain evidence="2 3">RN3S43</strain>
    </source>
</reference>
<evidence type="ECO:0000259" key="1">
    <source>
        <dbReference type="PROSITE" id="PS50943"/>
    </source>
</evidence>
<dbReference type="SUPFAM" id="SSF47413">
    <property type="entry name" value="lambda repressor-like DNA-binding domains"/>
    <property type="match status" value="1"/>
</dbReference>
<dbReference type="RefSeq" id="WP_193495246.1">
    <property type="nucleotide sequence ID" value="NZ_CP063169.1"/>
</dbReference>
<proteinExistence type="predicted"/>
<feature type="domain" description="HTH cro/C1-type" evidence="1">
    <location>
        <begin position="69"/>
        <end position="124"/>
    </location>
</feature>
<dbReference type="CDD" id="cd00093">
    <property type="entry name" value="HTH_XRE"/>
    <property type="match status" value="1"/>
</dbReference>
<dbReference type="EMBL" id="CP063169">
    <property type="protein sequence ID" value="QOR69127.1"/>
    <property type="molecule type" value="Genomic_DNA"/>
</dbReference>
<dbReference type="Gene3D" id="1.10.260.40">
    <property type="entry name" value="lambda repressor-like DNA-binding domains"/>
    <property type="match status" value="1"/>
</dbReference>
<gene>
    <name evidence="2" type="ORF">IM660_10310</name>
</gene>
<evidence type="ECO:0000313" key="3">
    <source>
        <dbReference type="Proteomes" id="UP000593758"/>
    </source>
</evidence>
<dbReference type="PROSITE" id="PS50943">
    <property type="entry name" value="HTH_CROC1"/>
    <property type="match status" value="1"/>
</dbReference>
<sequence>MDTIENKLTGTPCLARDPHDDGGGVELHYLCTLDKGHDGDHEAMDTHDGTLGHAWSEPVSERRAVAGILREVLTEAGLSQADYARQAGISARTASRRLSGLSRVFVTDLLAVAQLVGLGRMSELVERIECGLAVALSVGPGRPSPAICAECAIAHNALRSEQMASVGGAR</sequence>
<keyword evidence="3" id="KW-1185">Reference proteome</keyword>
<organism evidence="2 3">
    <name type="scientific">Ruania alkalisoli</name>
    <dbReference type="NCBI Taxonomy" id="2779775"/>
    <lineage>
        <taxon>Bacteria</taxon>
        <taxon>Bacillati</taxon>
        <taxon>Actinomycetota</taxon>
        <taxon>Actinomycetes</taxon>
        <taxon>Micrococcales</taxon>
        <taxon>Ruaniaceae</taxon>
        <taxon>Ruania</taxon>
    </lineage>
</organism>